<evidence type="ECO:0000313" key="2">
    <source>
        <dbReference type="Proteomes" id="UP000798662"/>
    </source>
</evidence>
<proteinExistence type="predicted"/>
<organism evidence="1 2">
    <name type="scientific">Pyropia yezoensis</name>
    <name type="common">Susabi-nori</name>
    <name type="synonym">Porphyra yezoensis</name>
    <dbReference type="NCBI Taxonomy" id="2788"/>
    <lineage>
        <taxon>Eukaryota</taxon>
        <taxon>Rhodophyta</taxon>
        <taxon>Bangiophyceae</taxon>
        <taxon>Bangiales</taxon>
        <taxon>Bangiaceae</taxon>
        <taxon>Pyropia</taxon>
    </lineage>
</organism>
<protein>
    <submittedName>
        <fullName evidence="1">Uncharacterized protein</fullName>
    </submittedName>
</protein>
<sequence>MALRGVIYALGGSARRAGVAMDAAGSRLQGPSAYSECLSRHQNVTPLNGSGNPTLTPFPAAFVAPTASVLGAVSATPSSSVWYGATVRGDVAPVSLADRAAVMDGAIIGGGASVGAGAVVGAAAVLGDGAVLGEGAVVGAGAVLGEGVVVEANGVVDAGAVVPSNTTVQAGTRHSGAPAVLSGSVPAAEASAAAAAADEVATLAAAHAAENAKSAAQVRSEALLTELRMERSQDNLAHMGLLGKEEDVAAAQAAWYEREEREQAEAGGRRQQG</sequence>
<evidence type="ECO:0000313" key="1">
    <source>
        <dbReference type="EMBL" id="KAK1863556.1"/>
    </source>
</evidence>
<comment type="caution">
    <text evidence="1">The sequence shown here is derived from an EMBL/GenBank/DDBJ whole genome shotgun (WGS) entry which is preliminary data.</text>
</comment>
<name>A0ACC3C1C1_PYRYE</name>
<keyword evidence="2" id="KW-1185">Reference proteome</keyword>
<gene>
    <name evidence="1" type="ORF">I4F81_006110</name>
</gene>
<reference evidence="1" key="1">
    <citation type="submission" date="2019-11" db="EMBL/GenBank/DDBJ databases">
        <title>Nori genome reveals adaptations in red seaweeds to the harsh intertidal environment.</title>
        <authorList>
            <person name="Wang D."/>
            <person name="Mao Y."/>
        </authorList>
    </citation>
    <scope>NUCLEOTIDE SEQUENCE</scope>
    <source>
        <tissue evidence="1">Gametophyte</tissue>
    </source>
</reference>
<accession>A0ACC3C1C1</accession>
<dbReference type="Proteomes" id="UP000798662">
    <property type="component" value="Chromosome 2"/>
</dbReference>
<dbReference type="EMBL" id="CM020619">
    <property type="protein sequence ID" value="KAK1863556.1"/>
    <property type="molecule type" value="Genomic_DNA"/>
</dbReference>